<protein>
    <submittedName>
        <fullName evidence="2">OCIA domain-containing protein</fullName>
    </submittedName>
</protein>
<evidence type="ECO:0000313" key="1">
    <source>
        <dbReference type="Proteomes" id="UP000095286"/>
    </source>
</evidence>
<dbReference type="Proteomes" id="UP000095286">
    <property type="component" value="Unplaced"/>
</dbReference>
<evidence type="ECO:0000313" key="2">
    <source>
        <dbReference type="WBParaSite" id="RSKR_0000035800.1"/>
    </source>
</evidence>
<reference evidence="2" key="1">
    <citation type="submission" date="2016-11" db="UniProtKB">
        <authorList>
            <consortium name="WormBaseParasite"/>
        </authorList>
    </citation>
    <scope>IDENTIFICATION</scope>
    <source>
        <strain evidence="2">KR3021</strain>
    </source>
</reference>
<proteinExistence type="predicted"/>
<name>A0AC35TGI5_9BILA</name>
<organism evidence="1 2">
    <name type="scientific">Rhabditophanes sp. KR3021</name>
    <dbReference type="NCBI Taxonomy" id="114890"/>
    <lineage>
        <taxon>Eukaryota</taxon>
        <taxon>Metazoa</taxon>
        <taxon>Ecdysozoa</taxon>
        <taxon>Nematoda</taxon>
        <taxon>Chromadorea</taxon>
        <taxon>Rhabditida</taxon>
        <taxon>Tylenchina</taxon>
        <taxon>Panagrolaimomorpha</taxon>
        <taxon>Strongyloidoidea</taxon>
        <taxon>Alloionematidae</taxon>
        <taxon>Rhabditophanes</taxon>
    </lineage>
</organism>
<sequence length="222" mass="24870">MDENLEFMTGQMTRKDQLSAEQIIFLKSRISSDDAEHLKETIGKCSGQMMMTRGLPFTGFVLGSLYFARSRLPKALHFGPSRFPFYMVMGIASLTASQYLWLPVCGERVKPLLLELYQKYSTEEGKVANRTSYDSIRQRNREAAGFKSESSDTVGGSNAAFNSQTDQNLPKPFNIFDGPSYMSGTPTSNQASTGKYNYDFPEPEQYSSPGPQKESYGKIDFS</sequence>
<accession>A0AC35TGI5</accession>
<dbReference type="WBParaSite" id="RSKR_0000035800.1">
    <property type="protein sequence ID" value="RSKR_0000035800.1"/>
    <property type="gene ID" value="RSKR_0000035800"/>
</dbReference>